<dbReference type="InterPro" id="IPR000524">
    <property type="entry name" value="Tscrpt_reg_HTH_GntR"/>
</dbReference>
<keyword evidence="3" id="KW-0804">Transcription</keyword>
<evidence type="ECO:0000313" key="6">
    <source>
        <dbReference type="Proteomes" id="UP001595799"/>
    </source>
</evidence>
<dbReference type="InterPro" id="IPR036388">
    <property type="entry name" value="WH-like_DNA-bd_sf"/>
</dbReference>
<dbReference type="SMART" id="SM00345">
    <property type="entry name" value="HTH_GNTR"/>
    <property type="match status" value="1"/>
</dbReference>
<dbReference type="Gene3D" id="1.20.120.530">
    <property type="entry name" value="GntR ligand-binding domain-like"/>
    <property type="match status" value="1"/>
</dbReference>
<dbReference type="InterPro" id="IPR036390">
    <property type="entry name" value="WH_DNA-bd_sf"/>
</dbReference>
<organism evidence="5 6">
    <name type="scientific">Fodinicurvata halophila</name>
    <dbReference type="NCBI Taxonomy" id="1419723"/>
    <lineage>
        <taxon>Bacteria</taxon>
        <taxon>Pseudomonadati</taxon>
        <taxon>Pseudomonadota</taxon>
        <taxon>Alphaproteobacteria</taxon>
        <taxon>Rhodospirillales</taxon>
        <taxon>Rhodovibrionaceae</taxon>
        <taxon>Fodinicurvata</taxon>
    </lineage>
</organism>
<dbReference type="PROSITE" id="PS50949">
    <property type="entry name" value="HTH_GNTR"/>
    <property type="match status" value="1"/>
</dbReference>
<feature type="domain" description="HTH gntR-type" evidence="4">
    <location>
        <begin position="23"/>
        <end position="90"/>
    </location>
</feature>
<dbReference type="Proteomes" id="UP001595799">
    <property type="component" value="Unassembled WGS sequence"/>
</dbReference>
<evidence type="ECO:0000313" key="5">
    <source>
        <dbReference type="EMBL" id="MFC4350540.1"/>
    </source>
</evidence>
<dbReference type="CDD" id="cd07377">
    <property type="entry name" value="WHTH_GntR"/>
    <property type="match status" value="1"/>
</dbReference>
<evidence type="ECO:0000256" key="3">
    <source>
        <dbReference type="ARBA" id="ARBA00023163"/>
    </source>
</evidence>
<dbReference type="SMART" id="SM00895">
    <property type="entry name" value="FCD"/>
    <property type="match status" value="1"/>
</dbReference>
<dbReference type="PRINTS" id="PR00035">
    <property type="entry name" value="HTHGNTR"/>
</dbReference>
<dbReference type="InterPro" id="IPR008920">
    <property type="entry name" value="TF_FadR/GntR_C"/>
</dbReference>
<dbReference type="PANTHER" id="PTHR43537">
    <property type="entry name" value="TRANSCRIPTIONAL REGULATOR, GNTR FAMILY"/>
    <property type="match status" value="1"/>
</dbReference>
<dbReference type="PANTHER" id="PTHR43537:SF45">
    <property type="entry name" value="GNTR FAMILY REGULATORY PROTEIN"/>
    <property type="match status" value="1"/>
</dbReference>
<comment type="caution">
    <text evidence="5">The sequence shown here is derived from an EMBL/GenBank/DDBJ whole genome shotgun (WGS) entry which is preliminary data.</text>
</comment>
<dbReference type="RefSeq" id="WP_382420875.1">
    <property type="nucleotide sequence ID" value="NZ_JBHSCW010000001.1"/>
</dbReference>
<dbReference type="Gene3D" id="1.10.10.10">
    <property type="entry name" value="Winged helix-like DNA-binding domain superfamily/Winged helix DNA-binding domain"/>
    <property type="match status" value="1"/>
</dbReference>
<keyword evidence="6" id="KW-1185">Reference proteome</keyword>
<reference evidence="6" key="1">
    <citation type="journal article" date="2019" name="Int. J. Syst. Evol. Microbiol.">
        <title>The Global Catalogue of Microorganisms (GCM) 10K type strain sequencing project: providing services to taxonomists for standard genome sequencing and annotation.</title>
        <authorList>
            <consortium name="The Broad Institute Genomics Platform"/>
            <consortium name="The Broad Institute Genome Sequencing Center for Infectious Disease"/>
            <person name="Wu L."/>
            <person name="Ma J."/>
        </authorList>
    </citation>
    <scope>NUCLEOTIDE SEQUENCE [LARGE SCALE GENOMIC DNA]</scope>
    <source>
        <strain evidence="6">CECT 8472</strain>
    </source>
</reference>
<sequence length="232" mass="25836">MTAVGMEQTEVREETGSGQAKIESLAERAYRLLEEQIVTLKLQPGQVISETELSQALGVSRTPLRQALQQLANDNLVVMMPRRGLFISEINLSDHLNLLETRRALDALLVASAARRRQPEHCREMLDCARDMRETAEVGDTTAFMRPDKRFDSLLKEAAGNRFAAAAAAPLHAHCRRFWFLHRVDSHLQTAARLHCDLIDAIVAGQPASAEQASNALVDYLLELSQQALEVQ</sequence>
<evidence type="ECO:0000259" key="4">
    <source>
        <dbReference type="PROSITE" id="PS50949"/>
    </source>
</evidence>
<keyword evidence="1" id="KW-0805">Transcription regulation</keyword>
<gene>
    <name evidence="5" type="ORF">ACFOW6_03160</name>
</gene>
<evidence type="ECO:0000256" key="1">
    <source>
        <dbReference type="ARBA" id="ARBA00023015"/>
    </source>
</evidence>
<dbReference type="SUPFAM" id="SSF48008">
    <property type="entry name" value="GntR ligand-binding domain-like"/>
    <property type="match status" value="1"/>
</dbReference>
<name>A0ABV8UH59_9PROT</name>
<evidence type="ECO:0000256" key="2">
    <source>
        <dbReference type="ARBA" id="ARBA00023125"/>
    </source>
</evidence>
<dbReference type="EMBL" id="JBHSCW010000001">
    <property type="protein sequence ID" value="MFC4350540.1"/>
    <property type="molecule type" value="Genomic_DNA"/>
</dbReference>
<accession>A0ABV8UH59</accession>
<dbReference type="Pfam" id="PF07729">
    <property type="entry name" value="FCD"/>
    <property type="match status" value="1"/>
</dbReference>
<proteinExistence type="predicted"/>
<protein>
    <submittedName>
        <fullName evidence="5">GntR family transcriptional regulator</fullName>
    </submittedName>
</protein>
<dbReference type="Pfam" id="PF00392">
    <property type="entry name" value="GntR"/>
    <property type="match status" value="1"/>
</dbReference>
<dbReference type="SUPFAM" id="SSF46785">
    <property type="entry name" value="Winged helix' DNA-binding domain"/>
    <property type="match status" value="1"/>
</dbReference>
<dbReference type="InterPro" id="IPR011711">
    <property type="entry name" value="GntR_C"/>
</dbReference>
<keyword evidence="2" id="KW-0238">DNA-binding</keyword>